<evidence type="ECO:0000313" key="1">
    <source>
        <dbReference type="EMBL" id="ABG52665.1"/>
    </source>
</evidence>
<protein>
    <submittedName>
        <fullName evidence="1">Uncharacterized protein</fullName>
    </submittedName>
</protein>
<proteinExistence type="predicted"/>
<gene>
    <name evidence="1" type="ordered locus">Tery_3584</name>
</gene>
<dbReference type="HOGENOM" id="CLU_135561_0_0_3"/>
<dbReference type="EMBL" id="CP000393">
    <property type="protein sequence ID" value="ABG52665.1"/>
    <property type="molecule type" value="Genomic_DNA"/>
</dbReference>
<accession>Q10YK9</accession>
<name>Q10YK9_TRIEI</name>
<dbReference type="Gene3D" id="2.30.130.30">
    <property type="entry name" value="Hypothetical protein"/>
    <property type="match status" value="1"/>
</dbReference>
<dbReference type="OrthoDB" id="9800495at2"/>
<dbReference type="STRING" id="203124.Tery_3584"/>
<dbReference type="KEGG" id="ter:Tery_3584"/>
<dbReference type="InterPro" id="IPR015947">
    <property type="entry name" value="PUA-like_sf"/>
</dbReference>
<dbReference type="AlphaFoldDB" id="Q10YK9"/>
<reference evidence="1" key="1">
    <citation type="submission" date="2006-06" db="EMBL/GenBank/DDBJ databases">
        <title>Complete sequence of Trichodesmium erythraeum IMS101.</title>
        <authorList>
            <consortium name="US DOE Joint Genome Institute"/>
            <person name="Copeland A."/>
            <person name="Lucas S."/>
            <person name="Lapidus A."/>
            <person name="Barry K."/>
            <person name="Detter J.C."/>
            <person name="Glavina del Rio T."/>
            <person name="Hammon N."/>
            <person name="Israni S."/>
            <person name="Dalin E."/>
            <person name="Tice H."/>
            <person name="Pitluck S."/>
            <person name="Kiss H."/>
            <person name="Munk A.C."/>
            <person name="Brettin T."/>
            <person name="Bruce D."/>
            <person name="Han C."/>
            <person name="Tapia R."/>
            <person name="Gilna P."/>
            <person name="Schmutz J."/>
            <person name="Larimer F."/>
            <person name="Land M."/>
            <person name="Hauser L."/>
            <person name="Kyrpides N."/>
            <person name="Kim E."/>
            <person name="Richardson P."/>
        </authorList>
    </citation>
    <scope>NUCLEOTIDE SEQUENCE [LARGE SCALE GENOMIC DNA]</scope>
    <source>
        <strain evidence="1">IMS101</strain>
    </source>
</reference>
<sequence>MPNTVLLSIKPEYADKIFYQKTKKVELRRVFPSLDKDDLVIVYVSSPKKAVVGYFKVKKIIKKNISYLWDEVEEKAGITQEEFYDYYSGLDLGIGIFFQKIKTFSNPVELEQLRQELNTFRPPQSYRYLKPNEFEIIKKLVDYDFE</sequence>
<organism evidence="1">
    <name type="scientific">Trichodesmium erythraeum (strain IMS101)</name>
    <dbReference type="NCBI Taxonomy" id="203124"/>
    <lineage>
        <taxon>Bacteria</taxon>
        <taxon>Bacillati</taxon>
        <taxon>Cyanobacteriota</taxon>
        <taxon>Cyanophyceae</taxon>
        <taxon>Oscillatoriophycideae</taxon>
        <taxon>Oscillatoriales</taxon>
        <taxon>Microcoleaceae</taxon>
        <taxon>Trichodesmium</taxon>
    </lineage>
</organism>
<dbReference type="RefSeq" id="WP_011613002.1">
    <property type="nucleotide sequence ID" value="NC_008312.1"/>
</dbReference>
<dbReference type="eggNOG" id="COG4933">
    <property type="taxonomic scope" value="Bacteria"/>
</dbReference>
<dbReference type="SUPFAM" id="SSF88697">
    <property type="entry name" value="PUA domain-like"/>
    <property type="match status" value="1"/>
</dbReference>